<evidence type="ECO:0000313" key="1">
    <source>
        <dbReference type="EMBL" id="VDS07689.1"/>
    </source>
</evidence>
<keyword evidence="2" id="KW-1185">Reference proteome</keyword>
<dbReference type="OrthoDB" id="7063787at2"/>
<reference evidence="1 2" key="1">
    <citation type="submission" date="2018-12" db="EMBL/GenBank/DDBJ databases">
        <authorList>
            <person name="Criscuolo A."/>
        </authorList>
    </citation>
    <scope>NUCLEOTIDE SEQUENCE [LARGE SCALE GENOMIC DNA]</scope>
    <source>
        <strain evidence="1">ACIP1116241</strain>
    </source>
</reference>
<evidence type="ECO:0000313" key="2">
    <source>
        <dbReference type="Proteomes" id="UP000270743"/>
    </source>
</evidence>
<proteinExistence type="predicted"/>
<dbReference type="RefSeq" id="WP_126153375.1">
    <property type="nucleotide sequence ID" value="NZ_UZWE01000022.1"/>
</dbReference>
<name>A0A447IJQ5_9RHOB</name>
<dbReference type="AlphaFoldDB" id="A0A447IJQ5"/>
<dbReference type="Proteomes" id="UP000270743">
    <property type="component" value="Unassembled WGS sequence"/>
</dbReference>
<accession>A0A447IJQ5</accession>
<gene>
    <name evidence="1" type="ORF">PARHAE_00867</name>
</gene>
<protein>
    <submittedName>
        <fullName evidence="1">Uncharacterized protein</fullName>
    </submittedName>
</protein>
<sequence length="200" mass="23324">MVEDSDLDLLYEEFPELEGKNIIIEKEVLAHFGLLFSGYALLEAGLQNCFIFWKLCSRVKDRSVSDGEQWKLLYDSFEHKAQASTFGALLRLLEDCTPLLVQQDELKLLKRKRDYFAHHFFREENKNMFSSEVKILLISRMNVLRRRVKASEEKVDVATLEILKDLYPKTDVIKMIDGLADDLKSQAMANPPTHFGWEKY</sequence>
<dbReference type="EMBL" id="UZWE01000022">
    <property type="protein sequence ID" value="VDS07689.1"/>
    <property type="molecule type" value="Genomic_DNA"/>
</dbReference>
<organism evidence="1 2">
    <name type="scientific">Paracoccus haematequi</name>
    <dbReference type="NCBI Taxonomy" id="2491866"/>
    <lineage>
        <taxon>Bacteria</taxon>
        <taxon>Pseudomonadati</taxon>
        <taxon>Pseudomonadota</taxon>
        <taxon>Alphaproteobacteria</taxon>
        <taxon>Rhodobacterales</taxon>
        <taxon>Paracoccaceae</taxon>
        <taxon>Paracoccus</taxon>
    </lineage>
</organism>